<gene>
    <name evidence="2" type="ORF">JZ751_007809</name>
</gene>
<keyword evidence="3" id="KW-1185">Reference proteome</keyword>
<accession>A0A8T2P0N2</accession>
<feature type="region of interest" description="Disordered" evidence="1">
    <location>
        <begin position="1"/>
        <end position="32"/>
    </location>
</feature>
<name>A0A8T2P0N2_9TELE</name>
<reference evidence="2" key="1">
    <citation type="thesis" date="2021" institute="BYU ScholarsArchive" country="Provo, UT, USA">
        <title>Applications of and Algorithms for Genome Assembly and Genomic Analyses with an Emphasis on Marine Teleosts.</title>
        <authorList>
            <person name="Pickett B.D."/>
        </authorList>
    </citation>
    <scope>NUCLEOTIDE SEQUENCE</scope>
    <source>
        <strain evidence="2">HI-2016</strain>
    </source>
</reference>
<protein>
    <submittedName>
        <fullName evidence="2">Uncharacterized protein</fullName>
    </submittedName>
</protein>
<evidence type="ECO:0000313" key="3">
    <source>
        <dbReference type="Proteomes" id="UP000824540"/>
    </source>
</evidence>
<comment type="caution">
    <text evidence="2">The sequence shown here is derived from an EMBL/GenBank/DDBJ whole genome shotgun (WGS) entry which is preliminary data.</text>
</comment>
<sequence length="240" mass="25749">MQWGSQGGAFSCSTVRNQPPSGKQSETAEDGADFAPLSPFKSECPSLIKLYSITDTGRRATQAAAIVLIFIEMSGEDDDVMSQNKGDIIQRHWDGVESGIKAAWDIPKLMEELASFTFTSAVPNFKCANMSRLSSTPPMSSGLTKRPCGSSISLLGERSPEHHAQPLLPEHTQQGSKGQALTANNGECRGATAIQTFQQTYVPVVPPCRVTTSQACASPSTLLLTADRQCSLCELSYCLL</sequence>
<proteinExistence type="predicted"/>
<dbReference type="EMBL" id="JAFBMS010000016">
    <property type="protein sequence ID" value="KAG9345994.1"/>
    <property type="molecule type" value="Genomic_DNA"/>
</dbReference>
<evidence type="ECO:0000313" key="2">
    <source>
        <dbReference type="EMBL" id="KAG9345994.1"/>
    </source>
</evidence>
<dbReference type="Proteomes" id="UP000824540">
    <property type="component" value="Unassembled WGS sequence"/>
</dbReference>
<feature type="compositionally biased region" description="Polar residues" evidence="1">
    <location>
        <begin position="11"/>
        <end position="25"/>
    </location>
</feature>
<evidence type="ECO:0000256" key="1">
    <source>
        <dbReference type="SAM" id="MobiDB-lite"/>
    </source>
</evidence>
<organism evidence="2 3">
    <name type="scientific">Albula glossodonta</name>
    <name type="common">roundjaw bonefish</name>
    <dbReference type="NCBI Taxonomy" id="121402"/>
    <lineage>
        <taxon>Eukaryota</taxon>
        <taxon>Metazoa</taxon>
        <taxon>Chordata</taxon>
        <taxon>Craniata</taxon>
        <taxon>Vertebrata</taxon>
        <taxon>Euteleostomi</taxon>
        <taxon>Actinopterygii</taxon>
        <taxon>Neopterygii</taxon>
        <taxon>Teleostei</taxon>
        <taxon>Albuliformes</taxon>
        <taxon>Albulidae</taxon>
        <taxon>Albula</taxon>
    </lineage>
</organism>
<dbReference type="AlphaFoldDB" id="A0A8T2P0N2"/>